<sequence>MEGVVSVFPSKSLQLQTTRSWDFMGFSETVKRNPTGESDVIIGVIDTGIWPELESFNDEGIGPLPKNWKGVCEGGANFTCNKKVIGARVYNKTESARDKIEGHGTHMASIAAGNVVKGVDFFGLARGNVRGAVPSARIAVYKICFQLPFYCPEDGLLAALDDAIADGIDILTISLTYATSTDLSRDGIAIGAYHAMKKGILTTQAVGNSGPNVTSVRSVAPWILSVAASTIDRKFTNKIILGDNTTFVNDAIETFEAEAPLVYGNISLPGCPESAGRDCDLFCLDEKLVKGKIVVCDDAGGFVEAYRAGATGSISPSYSRFSEIPLPNAAYASKNHEGDQVKAYMKSTK</sequence>
<dbReference type="GO" id="GO:0004252">
    <property type="term" value="F:serine-type endopeptidase activity"/>
    <property type="evidence" value="ECO:0007669"/>
    <property type="project" value="InterPro"/>
</dbReference>
<dbReference type="EMBL" id="JANJYJ010000006">
    <property type="protein sequence ID" value="KAK3206374.1"/>
    <property type="molecule type" value="Genomic_DNA"/>
</dbReference>
<gene>
    <name evidence="5" type="ORF">Dsin_020420</name>
</gene>
<feature type="domain" description="Peptidase S8/S53" evidence="4">
    <location>
        <begin position="38"/>
        <end position="230"/>
    </location>
</feature>
<reference evidence="5" key="1">
    <citation type="journal article" date="2023" name="Plant J.">
        <title>Genome sequences and population genomics provide insights into the demographic history, inbreeding, and mutation load of two 'living fossil' tree species of Dipteronia.</title>
        <authorList>
            <person name="Feng Y."/>
            <person name="Comes H.P."/>
            <person name="Chen J."/>
            <person name="Zhu S."/>
            <person name="Lu R."/>
            <person name="Zhang X."/>
            <person name="Li P."/>
            <person name="Qiu J."/>
            <person name="Olsen K.M."/>
            <person name="Qiu Y."/>
        </authorList>
    </citation>
    <scope>NUCLEOTIDE SEQUENCE</scope>
    <source>
        <strain evidence="5">NBL</strain>
    </source>
</reference>
<keyword evidence="2" id="KW-0732">Signal</keyword>
<dbReference type="CDD" id="cd02120">
    <property type="entry name" value="PA_subtilisin_like"/>
    <property type="match status" value="1"/>
</dbReference>
<dbReference type="GO" id="GO:0006508">
    <property type="term" value="P:proteolysis"/>
    <property type="evidence" value="ECO:0007669"/>
    <property type="project" value="InterPro"/>
</dbReference>
<organism evidence="5 6">
    <name type="scientific">Dipteronia sinensis</name>
    <dbReference type="NCBI Taxonomy" id="43782"/>
    <lineage>
        <taxon>Eukaryota</taxon>
        <taxon>Viridiplantae</taxon>
        <taxon>Streptophyta</taxon>
        <taxon>Embryophyta</taxon>
        <taxon>Tracheophyta</taxon>
        <taxon>Spermatophyta</taxon>
        <taxon>Magnoliopsida</taxon>
        <taxon>eudicotyledons</taxon>
        <taxon>Gunneridae</taxon>
        <taxon>Pentapetalae</taxon>
        <taxon>rosids</taxon>
        <taxon>malvids</taxon>
        <taxon>Sapindales</taxon>
        <taxon>Sapindaceae</taxon>
        <taxon>Hippocastanoideae</taxon>
        <taxon>Acereae</taxon>
        <taxon>Dipteronia</taxon>
    </lineage>
</organism>
<dbReference type="InterPro" id="IPR036852">
    <property type="entry name" value="Peptidase_S8/S53_dom_sf"/>
</dbReference>
<dbReference type="AlphaFoldDB" id="A0AAE0A9Y7"/>
<dbReference type="InterPro" id="IPR045051">
    <property type="entry name" value="SBT"/>
</dbReference>
<comment type="caution">
    <text evidence="5">The sequence shown here is derived from an EMBL/GenBank/DDBJ whole genome shotgun (WGS) entry which is preliminary data.</text>
</comment>
<dbReference type="Proteomes" id="UP001281410">
    <property type="component" value="Unassembled WGS sequence"/>
</dbReference>
<keyword evidence="6" id="KW-1185">Reference proteome</keyword>
<proteinExistence type="inferred from homology"/>
<dbReference type="Pfam" id="PF00082">
    <property type="entry name" value="Peptidase_S8"/>
    <property type="match status" value="1"/>
</dbReference>
<accession>A0AAE0A9Y7</accession>
<dbReference type="Gene3D" id="3.50.30.30">
    <property type="match status" value="1"/>
</dbReference>
<evidence type="ECO:0000259" key="4">
    <source>
        <dbReference type="Pfam" id="PF00082"/>
    </source>
</evidence>
<evidence type="ECO:0000313" key="6">
    <source>
        <dbReference type="Proteomes" id="UP001281410"/>
    </source>
</evidence>
<name>A0AAE0A9Y7_9ROSI</name>
<dbReference type="SUPFAM" id="SSF52743">
    <property type="entry name" value="Subtilisin-like"/>
    <property type="match status" value="1"/>
</dbReference>
<evidence type="ECO:0000256" key="1">
    <source>
        <dbReference type="ARBA" id="ARBA00011073"/>
    </source>
</evidence>
<evidence type="ECO:0000313" key="5">
    <source>
        <dbReference type="EMBL" id="KAK3206374.1"/>
    </source>
</evidence>
<protein>
    <recommendedName>
        <fullName evidence="4">Peptidase S8/S53 domain-containing protein</fullName>
    </recommendedName>
</protein>
<dbReference type="Gene3D" id="3.40.50.200">
    <property type="entry name" value="Peptidase S8/S53 domain"/>
    <property type="match status" value="1"/>
</dbReference>
<dbReference type="PROSITE" id="PS51892">
    <property type="entry name" value="SUBTILASE"/>
    <property type="match status" value="1"/>
</dbReference>
<evidence type="ECO:0000256" key="3">
    <source>
        <dbReference type="PROSITE-ProRule" id="PRU01240"/>
    </source>
</evidence>
<dbReference type="PANTHER" id="PTHR10795">
    <property type="entry name" value="PROPROTEIN CONVERTASE SUBTILISIN/KEXIN"/>
    <property type="match status" value="1"/>
</dbReference>
<comment type="similarity">
    <text evidence="1 3">Belongs to the peptidase S8 family.</text>
</comment>
<comment type="caution">
    <text evidence="3">Lacks conserved residue(s) required for the propagation of feature annotation.</text>
</comment>
<dbReference type="InterPro" id="IPR000209">
    <property type="entry name" value="Peptidase_S8/S53_dom"/>
</dbReference>
<evidence type="ECO:0000256" key="2">
    <source>
        <dbReference type="ARBA" id="ARBA00022729"/>
    </source>
</evidence>